<name>A0A392UH61_9FABA</name>
<dbReference type="Proteomes" id="UP000265520">
    <property type="component" value="Unassembled WGS sequence"/>
</dbReference>
<dbReference type="EMBL" id="LXQA010809186">
    <property type="protein sequence ID" value="MCI72037.1"/>
    <property type="molecule type" value="Genomic_DNA"/>
</dbReference>
<reference evidence="1 2" key="1">
    <citation type="journal article" date="2018" name="Front. Plant Sci.">
        <title>Red Clover (Trifolium pratense) and Zigzag Clover (T. medium) - A Picture of Genomic Similarities and Differences.</title>
        <authorList>
            <person name="Dluhosova J."/>
            <person name="Istvanek J."/>
            <person name="Nedelnik J."/>
            <person name="Repkova J."/>
        </authorList>
    </citation>
    <scope>NUCLEOTIDE SEQUENCE [LARGE SCALE GENOMIC DNA]</scope>
    <source>
        <strain evidence="2">cv. 10/8</strain>
        <tissue evidence="1">Leaf</tissue>
    </source>
</reference>
<keyword evidence="2" id="KW-1185">Reference proteome</keyword>
<organism evidence="1 2">
    <name type="scientific">Trifolium medium</name>
    <dbReference type="NCBI Taxonomy" id="97028"/>
    <lineage>
        <taxon>Eukaryota</taxon>
        <taxon>Viridiplantae</taxon>
        <taxon>Streptophyta</taxon>
        <taxon>Embryophyta</taxon>
        <taxon>Tracheophyta</taxon>
        <taxon>Spermatophyta</taxon>
        <taxon>Magnoliopsida</taxon>
        <taxon>eudicotyledons</taxon>
        <taxon>Gunneridae</taxon>
        <taxon>Pentapetalae</taxon>
        <taxon>rosids</taxon>
        <taxon>fabids</taxon>
        <taxon>Fabales</taxon>
        <taxon>Fabaceae</taxon>
        <taxon>Papilionoideae</taxon>
        <taxon>50 kb inversion clade</taxon>
        <taxon>NPAAA clade</taxon>
        <taxon>Hologalegina</taxon>
        <taxon>IRL clade</taxon>
        <taxon>Trifolieae</taxon>
        <taxon>Trifolium</taxon>
    </lineage>
</organism>
<dbReference type="AlphaFoldDB" id="A0A392UH61"/>
<accession>A0A392UH61</accession>
<evidence type="ECO:0000313" key="2">
    <source>
        <dbReference type="Proteomes" id="UP000265520"/>
    </source>
</evidence>
<evidence type="ECO:0000313" key="1">
    <source>
        <dbReference type="EMBL" id="MCI72037.1"/>
    </source>
</evidence>
<sequence length="48" mass="4960">SFTFGCLVLRWFSGGCDAGLVVCIVRSGGLGFGKCALRYVSSGGVGLW</sequence>
<proteinExistence type="predicted"/>
<feature type="non-terminal residue" evidence="1">
    <location>
        <position position="1"/>
    </location>
</feature>
<comment type="caution">
    <text evidence="1">The sequence shown here is derived from an EMBL/GenBank/DDBJ whole genome shotgun (WGS) entry which is preliminary data.</text>
</comment>
<protein>
    <submittedName>
        <fullName evidence="1">Uncharacterized protein</fullName>
    </submittedName>
</protein>